<gene>
    <name evidence="5" type="ORF">SAMN04488081_0614</name>
</gene>
<evidence type="ECO:0000259" key="4">
    <source>
        <dbReference type="PROSITE" id="PS50893"/>
    </source>
</evidence>
<dbReference type="InterPro" id="IPR027417">
    <property type="entry name" value="P-loop_NTPase"/>
</dbReference>
<feature type="domain" description="ABC transporter" evidence="4">
    <location>
        <begin position="23"/>
        <end position="253"/>
    </location>
</feature>
<dbReference type="Gene3D" id="3.40.50.300">
    <property type="entry name" value="P-loop containing nucleotide triphosphate hydrolases"/>
    <property type="match status" value="1"/>
</dbReference>
<proteinExistence type="predicted"/>
<dbReference type="CDD" id="cd03230">
    <property type="entry name" value="ABC_DR_subfamily_A"/>
    <property type="match status" value="1"/>
</dbReference>
<evidence type="ECO:0000256" key="2">
    <source>
        <dbReference type="ARBA" id="ARBA00022741"/>
    </source>
</evidence>
<dbReference type="PANTHER" id="PTHR42939">
    <property type="entry name" value="ABC TRANSPORTER ATP-BINDING PROTEIN ALBC-RELATED"/>
    <property type="match status" value="1"/>
</dbReference>
<dbReference type="InterPro" id="IPR051782">
    <property type="entry name" value="ABC_Transporter_VariousFunc"/>
</dbReference>
<protein>
    <submittedName>
        <fullName evidence="5">ABC-2 type transport system ATP-binding protein</fullName>
    </submittedName>
</protein>
<keyword evidence="1" id="KW-0813">Transport</keyword>
<evidence type="ECO:0000313" key="5">
    <source>
        <dbReference type="EMBL" id="SDX46868.1"/>
    </source>
</evidence>
<accession>A0A1H3BYT6</accession>
<comment type="caution">
    <text evidence="5">The sequence shown here is derived from an EMBL/GenBank/DDBJ whole genome shotgun (WGS) entry which is preliminary data.</text>
</comment>
<dbReference type="Proteomes" id="UP000198647">
    <property type="component" value="Unassembled WGS sequence"/>
</dbReference>
<dbReference type="PANTHER" id="PTHR42939:SF5">
    <property type="entry name" value="ABC-TYPE TRANSPORTER ATP-BINDING PROTEIN ECSA"/>
    <property type="match status" value="1"/>
</dbReference>
<evidence type="ECO:0000313" key="6">
    <source>
        <dbReference type="Proteomes" id="UP000198647"/>
    </source>
</evidence>
<keyword evidence="2" id="KW-0547">Nucleotide-binding</keyword>
<evidence type="ECO:0000256" key="1">
    <source>
        <dbReference type="ARBA" id="ARBA00022448"/>
    </source>
</evidence>
<dbReference type="InterPro" id="IPR003593">
    <property type="entry name" value="AAA+_ATPase"/>
</dbReference>
<organism evidence="5 6">
    <name type="scientific">Salimicrobium album</name>
    <dbReference type="NCBI Taxonomy" id="50717"/>
    <lineage>
        <taxon>Bacteria</taxon>
        <taxon>Bacillati</taxon>
        <taxon>Bacillota</taxon>
        <taxon>Bacilli</taxon>
        <taxon>Bacillales</taxon>
        <taxon>Bacillaceae</taxon>
        <taxon>Salimicrobium</taxon>
    </lineage>
</organism>
<keyword evidence="3 5" id="KW-0067">ATP-binding</keyword>
<sequence>MVLFFKGRDHYTRKEGVRLESLLHIENLFGGYTRKNVLHGISLQVNSGEIVGLIGLNGAGKSTTIKHVIGMMEAKKGSVSINGTSFRENPEGYRQQLAYIPEMPILYDELTLEEHLRLTARAYHIDEQTFNSRVPPLLKEFHMEKRLHWFPVHFSKGMRQKVMIMCAFLIEPALYIVDEPFVGLDPLGIQSYLEWMEEMKKNGAGVLMSTHILATAEKYCDRFVILHEGEIRADGTLEELRTFFSMPRASLDDIYVRLTKDDSHD</sequence>
<dbReference type="PROSITE" id="PS50893">
    <property type="entry name" value="ABC_TRANSPORTER_2"/>
    <property type="match status" value="1"/>
</dbReference>
<dbReference type="SUPFAM" id="SSF52540">
    <property type="entry name" value="P-loop containing nucleoside triphosphate hydrolases"/>
    <property type="match status" value="1"/>
</dbReference>
<name>A0A1H3BYT6_9BACI</name>
<dbReference type="InterPro" id="IPR003439">
    <property type="entry name" value="ABC_transporter-like_ATP-bd"/>
</dbReference>
<dbReference type="SMART" id="SM00382">
    <property type="entry name" value="AAA"/>
    <property type="match status" value="1"/>
</dbReference>
<evidence type="ECO:0000256" key="3">
    <source>
        <dbReference type="ARBA" id="ARBA00022840"/>
    </source>
</evidence>
<reference evidence="5 6" key="1">
    <citation type="submission" date="2016-10" db="EMBL/GenBank/DDBJ databases">
        <authorList>
            <person name="Varghese N."/>
            <person name="Submissions S."/>
        </authorList>
    </citation>
    <scope>NUCLEOTIDE SEQUENCE [LARGE SCALE GENOMIC DNA]</scope>
    <source>
        <strain evidence="5 6">DSM 20748</strain>
    </source>
</reference>
<dbReference type="GO" id="GO:0005524">
    <property type="term" value="F:ATP binding"/>
    <property type="evidence" value="ECO:0007669"/>
    <property type="project" value="UniProtKB-KW"/>
</dbReference>
<dbReference type="EMBL" id="FNOS01000001">
    <property type="protein sequence ID" value="SDX46868.1"/>
    <property type="molecule type" value="Genomic_DNA"/>
</dbReference>
<keyword evidence="6" id="KW-1185">Reference proteome</keyword>
<dbReference type="Pfam" id="PF00005">
    <property type="entry name" value="ABC_tran"/>
    <property type="match status" value="1"/>
</dbReference>